<evidence type="ECO:0000313" key="1">
    <source>
        <dbReference type="EMBL" id="SDA45156.1"/>
    </source>
</evidence>
<keyword evidence="2" id="KW-1185">Reference proteome</keyword>
<protein>
    <submittedName>
        <fullName evidence="1">Uncharacterized protein</fullName>
    </submittedName>
</protein>
<evidence type="ECO:0000313" key="2">
    <source>
        <dbReference type="Proteomes" id="UP000199689"/>
    </source>
</evidence>
<dbReference type="GeneID" id="87755660"/>
<proteinExistence type="predicted"/>
<accession>A0A1G5VI95</accession>
<gene>
    <name evidence="1" type="ORF">SAMN02910343_00624</name>
</gene>
<dbReference type="OrthoDB" id="1634580at2"/>
<name>A0A1G5VI95_9FIRM</name>
<dbReference type="AlphaFoldDB" id="A0A1G5VI95"/>
<sequence length="171" mass="19814">MAKYNFDELVKKANQGQGLYTKSSEKTEEEAEKILQQMAFTMNILDGQETEHGGQFDYFIDMKNRTWEKTDWSHGLARKENGVLSEEAVHEFSARMAFVLTLPQKQFVTNTRSSGINRSLWDKEKYGPIRRYSRIEMRMGDKFIRFVPGQDTDTPFPEIAGAVKELRSACR</sequence>
<dbReference type="Proteomes" id="UP000199689">
    <property type="component" value="Unassembled WGS sequence"/>
</dbReference>
<dbReference type="EMBL" id="FMXA01000007">
    <property type="protein sequence ID" value="SDA45156.1"/>
    <property type="molecule type" value="Genomic_DNA"/>
</dbReference>
<organism evidence="1 2">
    <name type="scientific">Allisonella histaminiformans</name>
    <dbReference type="NCBI Taxonomy" id="209880"/>
    <lineage>
        <taxon>Bacteria</taxon>
        <taxon>Bacillati</taxon>
        <taxon>Bacillota</taxon>
        <taxon>Negativicutes</taxon>
        <taxon>Veillonellales</taxon>
        <taxon>Veillonellaceae</taxon>
        <taxon>Allisonella</taxon>
    </lineage>
</organism>
<dbReference type="RefSeq" id="WP_091363755.1">
    <property type="nucleotide sequence ID" value="NZ_FMXA01000007.1"/>
</dbReference>
<reference evidence="1 2" key="1">
    <citation type="submission" date="2016-10" db="EMBL/GenBank/DDBJ databases">
        <authorList>
            <person name="de Groot N.N."/>
        </authorList>
    </citation>
    <scope>NUCLEOTIDE SEQUENCE [LARGE SCALE GENOMIC DNA]</scope>
    <source>
        <strain evidence="1 2">DSM 15230</strain>
    </source>
</reference>